<feature type="transmembrane region" description="Helical" evidence="1">
    <location>
        <begin position="61"/>
        <end position="79"/>
    </location>
</feature>
<organism evidence="2 3">
    <name type="scientific">Candidatus Thiomargarita nelsonii</name>
    <dbReference type="NCBI Taxonomy" id="1003181"/>
    <lineage>
        <taxon>Bacteria</taxon>
        <taxon>Pseudomonadati</taxon>
        <taxon>Pseudomonadota</taxon>
        <taxon>Gammaproteobacteria</taxon>
        <taxon>Thiotrichales</taxon>
        <taxon>Thiotrichaceae</taxon>
        <taxon>Thiomargarita</taxon>
    </lineage>
</organism>
<reference evidence="2 3" key="1">
    <citation type="journal article" date="2016" name="Front. Microbiol.">
        <title>Single-Cell (Meta-)Genomics of a Dimorphic Candidatus Thiomargarita nelsonii Reveals Genomic Plasticity.</title>
        <authorList>
            <person name="Flood B.E."/>
            <person name="Fliss P."/>
            <person name="Jones D.S."/>
            <person name="Dick G.J."/>
            <person name="Jain S."/>
            <person name="Kaster A.K."/>
            <person name="Winkel M."/>
            <person name="Mussmann M."/>
            <person name="Bailey J."/>
        </authorList>
    </citation>
    <scope>NUCLEOTIDE SEQUENCE [LARGE SCALE GENOMIC DNA]</scope>
    <source>
        <strain evidence="2">Hydrate Ridge</strain>
    </source>
</reference>
<dbReference type="AlphaFoldDB" id="A0A4E0QQ16"/>
<feature type="transmembrane region" description="Helical" evidence="1">
    <location>
        <begin position="30"/>
        <end position="49"/>
    </location>
</feature>
<proteinExistence type="predicted"/>
<dbReference type="EMBL" id="JSZA02000397">
    <property type="protein sequence ID" value="TGN99725.1"/>
    <property type="molecule type" value="Genomic_DNA"/>
</dbReference>
<name>A0A4E0QQ16_9GAMM</name>
<evidence type="ECO:0000256" key="1">
    <source>
        <dbReference type="SAM" id="Phobius"/>
    </source>
</evidence>
<evidence type="ECO:0000313" key="3">
    <source>
        <dbReference type="Proteomes" id="UP000030428"/>
    </source>
</evidence>
<comment type="caution">
    <text evidence="2">The sequence shown here is derived from an EMBL/GenBank/DDBJ whole genome shotgun (WGS) entry which is preliminary data.</text>
</comment>
<keyword evidence="1" id="KW-0472">Membrane</keyword>
<dbReference type="Proteomes" id="UP000030428">
    <property type="component" value="Unassembled WGS sequence"/>
</dbReference>
<keyword evidence="1" id="KW-1133">Transmembrane helix</keyword>
<gene>
    <name evidence="2" type="ORF">PN36_34825</name>
</gene>
<protein>
    <submittedName>
        <fullName evidence="2">Uncharacterized protein</fullName>
    </submittedName>
</protein>
<sequence length="95" mass="11246">MTLLHFTQATRAGEVDLAMEHIKHAQNDDLILFTYLLIYLFTSLLLRLINLVKININKLSIIWYLLMPLKMVWSMFSIMASQFKSLWKHCVGLRY</sequence>
<evidence type="ECO:0000313" key="2">
    <source>
        <dbReference type="EMBL" id="TGN99725.1"/>
    </source>
</evidence>
<keyword evidence="3" id="KW-1185">Reference proteome</keyword>
<accession>A0A4E0QQ16</accession>
<keyword evidence="1" id="KW-0812">Transmembrane</keyword>